<keyword evidence="3" id="KW-0732">Signal</keyword>
<feature type="domain" description="Peptidase A1" evidence="4">
    <location>
        <begin position="49"/>
        <end position="406"/>
    </location>
</feature>
<keyword evidence="5" id="KW-0645">Protease</keyword>
<evidence type="ECO:0000256" key="2">
    <source>
        <dbReference type="SAM" id="Phobius"/>
    </source>
</evidence>
<dbReference type="PROSITE" id="PS51767">
    <property type="entry name" value="PEPTIDASE_A1"/>
    <property type="match status" value="1"/>
</dbReference>
<keyword evidence="2" id="KW-0472">Membrane</keyword>
<dbReference type="AlphaFoldDB" id="A0A6A6QNS6"/>
<evidence type="ECO:0000313" key="6">
    <source>
        <dbReference type="Proteomes" id="UP000799750"/>
    </source>
</evidence>
<dbReference type="OrthoDB" id="5361565at2759"/>
<feature type="compositionally biased region" description="Low complexity" evidence="1">
    <location>
        <begin position="440"/>
        <end position="463"/>
    </location>
</feature>
<sequence>MAGTGVTIMLLLLSFLFSLPINAQNSNCSFAPVNLPIRLVGLPNQGFTRGAYLAMGTPRQNFSALPMAEVNNTFVFHHDDKCQKTEAACMTYRGGFFEPENSPTYVNQSAPNAKLNPNFASSEKLTDGGTLAQDQITLLDNLTIPDFPFGLVNQSVNTGRLFNSVSAGLASIGLGRNSTILSSLKKAGTIGSRSYGFWWGLDGATTPAQMNGNLVLGGYDQAKIKDLSKNHTDRLTSPGTCSQGMLITFTEIKLNFPNGSEPNLLDQFIGGYNLQACICPSCATVMSMPLDPYFSRFVDWTESVPIDRSVGINFFTMMYAGGTAYQGDLTFTTDAGLSIRVPNSQLVLPDLTIADDGSIATNTSVQDLMIYSLQDVNKNDMPRIGKYFFTAAYLHVNNDANTFTIWEANPTTDTDVVAVLDDDLAKECNVVQPKATPIESSGSVPSSTSSSSPTGSPPASKSNKLAAGAIAGIAVGSVAVVGLIAVLLWRGHSRRKQERADAAAQANAALNISPPYQQAVQTPMVEMFGHEPPEVKGSVLPPQELWPGRQKYEPDVHEMAG</sequence>
<accession>A0A6A6QNS6</accession>
<dbReference type="SUPFAM" id="SSF50630">
    <property type="entry name" value="Acid proteases"/>
    <property type="match status" value="1"/>
</dbReference>
<reference evidence="5" key="1">
    <citation type="journal article" date="2020" name="Stud. Mycol.">
        <title>101 Dothideomycetes genomes: a test case for predicting lifestyles and emergence of pathogens.</title>
        <authorList>
            <person name="Haridas S."/>
            <person name="Albert R."/>
            <person name="Binder M."/>
            <person name="Bloem J."/>
            <person name="Labutti K."/>
            <person name="Salamov A."/>
            <person name="Andreopoulos B."/>
            <person name="Baker S."/>
            <person name="Barry K."/>
            <person name="Bills G."/>
            <person name="Bluhm B."/>
            <person name="Cannon C."/>
            <person name="Castanera R."/>
            <person name="Culley D."/>
            <person name="Daum C."/>
            <person name="Ezra D."/>
            <person name="Gonzalez J."/>
            <person name="Henrissat B."/>
            <person name="Kuo A."/>
            <person name="Liang C."/>
            <person name="Lipzen A."/>
            <person name="Lutzoni F."/>
            <person name="Magnuson J."/>
            <person name="Mondo S."/>
            <person name="Nolan M."/>
            <person name="Ohm R."/>
            <person name="Pangilinan J."/>
            <person name="Park H.-J."/>
            <person name="Ramirez L."/>
            <person name="Alfaro M."/>
            <person name="Sun H."/>
            <person name="Tritt A."/>
            <person name="Yoshinaga Y."/>
            <person name="Zwiers L.-H."/>
            <person name="Turgeon B."/>
            <person name="Goodwin S."/>
            <person name="Spatafora J."/>
            <person name="Crous P."/>
            <person name="Grigoriev I."/>
        </authorList>
    </citation>
    <scope>NUCLEOTIDE SEQUENCE</scope>
    <source>
        <strain evidence="5">CBS 269.34</strain>
    </source>
</reference>
<evidence type="ECO:0000313" key="5">
    <source>
        <dbReference type="EMBL" id="KAF2494051.1"/>
    </source>
</evidence>
<feature type="transmembrane region" description="Helical" evidence="2">
    <location>
        <begin position="465"/>
        <end position="489"/>
    </location>
</feature>
<dbReference type="GO" id="GO:0008233">
    <property type="term" value="F:peptidase activity"/>
    <property type="evidence" value="ECO:0007669"/>
    <property type="project" value="UniProtKB-KW"/>
</dbReference>
<proteinExistence type="predicted"/>
<dbReference type="EMBL" id="MU004191">
    <property type="protein sequence ID" value="KAF2494051.1"/>
    <property type="molecule type" value="Genomic_DNA"/>
</dbReference>
<feature type="signal peptide" evidence="3">
    <location>
        <begin position="1"/>
        <end position="23"/>
    </location>
</feature>
<dbReference type="InterPro" id="IPR021109">
    <property type="entry name" value="Peptidase_aspartic_dom_sf"/>
</dbReference>
<keyword evidence="6" id="KW-1185">Reference proteome</keyword>
<feature type="chain" id="PRO_5025648261" evidence="3">
    <location>
        <begin position="24"/>
        <end position="561"/>
    </location>
</feature>
<gene>
    <name evidence="5" type="ORF">BU16DRAFT_540575</name>
</gene>
<organism evidence="5 6">
    <name type="scientific">Lophium mytilinum</name>
    <dbReference type="NCBI Taxonomy" id="390894"/>
    <lineage>
        <taxon>Eukaryota</taxon>
        <taxon>Fungi</taxon>
        <taxon>Dikarya</taxon>
        <taxon>Ascomycota</taxon>
        <taxon>Pezizomycotina</taxon>
        <taxon>Dothideomycetes</taxon>
        <taxon>Pleosporomycetidae</taxon>
        <taxon>Mytilinidiales</taxon>
        <taxon>Mytilinidiaceae</taxon>
        <taxon>Lophium</taxon>
    </lineage>
</organism>
<evidence type="ECO:0000259" key="4">
    <source>
        <dbReference type="PROSITE" id="PS51767"/>
    </source>
</evidence>
<feature type="region of interest" description="Disordered" evidence="1">
    <location>
        <begin position="435"/>
        <end position="463"/>
    </location>
</feature>
<dbReference type="Proteomes" id="UP000799750">
    <property type="component" value="Unassembled WGS sequence"/>
</dbReference>
<dbReference type="Pfam" id="PF00026">
    <property type="entry name" value="Asp"/>
    <property type="match status" value="1"/>
</dbReference>
<name>A0A6A6QNS6_9PEZI</name>
<evidence type="ECO:0000256" key="3">
    <source>
        <dbReference type="SAM" id="SignalP"/>
    </source>
</evidence>
<keyword evidence="2" id="KW-0812">Transmembrane</keyword>
<keyword evidence="5" id="KW-0378">Hydrolase</keyword>
<dbReference type="Gene3D" id="2.40.70.10">
    <property type="entry name" value="Acid Proteases"/>
    <property type="match status" value="1"/>
</dbReference>
<evidence type="ECO:0000256" key="1">
    <source>
        <dbReference type="SAM" id="MobiDB-lite"/>
    </source>
</evidence>
<protein>
    <submittedName>
        <fullName evidence="5">Acid protease</fullName>
    </submittedName>
</protein>
<dbReference type="GO" id="GO:0006508">
    <property type="term" value="P:proteolysis"/>
    <property type="evidence" value="ECO:0007669"/>
    <property type="project" value="UniProtKB-KW"/>
</dbReference>
<dbReference type="InterPro" id="IPR033121">
    <property type="entry name" value="PEPTIDASE_A1"/>
</dbReference>
<keyword evidence="2" id="KW-1133">Transmembrane helix</keyword>